<proteinExistence type="predicted"/>
<dbReference type="Gene3D" id="3.20.80.10">
    <property type="entry name" value="Regulatory factor, effector binding domain"/>
    <property type="match status" value="1"/>
</dbReference>
<dbReference type="SUPFAM" id="SSF55136">
    <property type="entry name" value="Probable bacterial effector-binding domain"/>
    <property type="match status" value="1"/>
</dbReference>
<evidence type="ECO:0000313" key="3">
    <source>
        <dbReference type="EMBL" id="BCB27760.1"/>
    </source>
</evidence>
<dbReference type="KEGG" id="slac:SKTS_26460"/>
<keyword evidence="1" id="KW-0812">Transmembrane</keyword>
<dbReference type="InterPro" id="IPR011256">
    <property type="entry name" value="Reg_factor_effector_dom_sf"/>
</dbReference>
<dbReference type="RefSeq" id="WP_173065985.1">
    <property type="nucleotide sequence ID" value="NZ_AP022853.1"/>
</dbReference>
<keyword evidence="4" id="KW-1185">Reference proteome</keyword>
<keyword evidence="1" id="KW-1133">Transmembrane helix</keyword>
<gene>
    <name evidence="3" type="ORF">SKTS_26460</name>
</gene>
<dbReference type="AlphaFoldDB" id="A0A6F8VEJ1"/>
<sequence length="168" mass="19138">MKKHWLPFLLAFVLPLILTYWWWGGFNKASFEIAQRGPYHYAYMTQKGDYSKLPDKQQEVLGRLRQQGVAVGTPITLLLNDARTTPKRDWVAQTGYLVDAHARVSEPLAIGDVPARLALVVKVKAQLLLAPGKAYSALMDYLDEHHMQFRQPTVELYQNGVLTVEMNL</sequence>
<dbReference type="Pfam" id="PF06445">
    <property type="entry name" value="GyrI-like"/>
    <property type="match status" value="1"/>
</dbReference>
<dbReference type="InterPro" id="IPR029442">
    <property type="entry name" value="GyrI-like"/>
</dbReference>
<protein>
    <recommendedName>
        <fullName evidence="2">GyrI-like small molecule binding domain-containing protein</fullName>
    </recommendedName>
</protein>
<keyword evidence="1" id="KW-0472">Membrane</keyword>
<reference evidence="4" key="1">
    <citation type="submission" date="2020-03" db="EMBL/GenBank/DDBJ databases">
        <title>Complete genome sequence of sulfur-oxidizing bacterium skT11.</title>
        <authorList>
            <person name="Kanda M."/>
            <person name="Kojima H."/>
            <person name="Fukui M."/>
        </authorList>
    </citation>
    <scope>NUCLEOTIDE SEQUENCE [LARGE SCALE GENOMIC DNA]</scope>
    <source>
        <strain evidence="4">skT11</strain>
    </source>
</reference>
<name>A0A6F8VEJ1_9PROT</name>
<organism evidence="3 4">
    <name type="scientific">Sulfurimicrobium lacus</name>
    <dbReference type="NCBI Taxonomy" id="2715678"/>
    <lineage>
        <taxon>Bacteria</taxon>
        <taxon>Pseudomonadati</taxon>
        <taxon>Pseudomonadota</taxon>
        <taxon>Betaproteobacteria</taxon>
        <taxon>Nitrosomonadales</taxon>
        <taxon>Sulfuricellaceae</taxon>
        <taxon>Sulfurimicrobium</taxon>
    </lineage>
</organism>
<dbReference type="EMBL" id="AP022853">
    <property type="protein sequence ID" value="BCB27760.1"/>
    <property type="molecule type" value="Genomic_DNA"/>
</dbReference>
<dbReference type="Proteomes" id="UP000502260">
    <property type="component" value="Chromosome"/>
</dbReference>
<evidence type="ECO:0000313" key="4">
    <source>
        <dbReference type="Proteomes" id="UP000502260"/>
    </source>
</evidence>
<feature type="domain" description="GyrI-like small molecule binding" evidence="2">
    <location>
        <begin position="31"/>
        <end position="159"/>
    </location>
</feature>
<feature type="transmembrane region" description="Helical" evidence="1">
    <location>
        <begin position="5"/>
        <end position="23"/>
    </location>
</feature>
<evidence type="ECO:0000256" key="1">
    <source>
        <dbReference type="SAM" id="Phobius"/>
    </source>
</evidence>
<accession>A0A6F8VEJ1</accession>
<evidence type="ECO:0000259" key="2">
    <source>
        <dbReference type="Pfam" id="PF06445"/>
    </source>
</evidence>